<dbReference type="SUPFAM" id="SSF52283">
    <property type="entry name" value="Formate/glycerate dehydrogenase catalytic domain-like"/>
    <property type="match status" value="1"/>
</dbReference>
<dbReference type="InterPro" id="IPR036291">
    <property type="entry name" value="NAD(P)-bd_dom_sf"/>
</dbReference>
<dbReference type="Pfam" id="PF00389">
    <property type="entry name" value="2-Hacid_dh"/>
    <property type="match status" value="1"/>
</dbReference>
<dbReference type="CDD" id="cd12169">
    <property type="entry name" value="PGDH_like_1"/>
    <property type="match status" value="1"/>
</dbReference>
<dbReference type="InterPro" id="IPR029752">
    <property type="entry name" value="D-isomer_DH_CS1"/>
</dbReference>
<keyword evidence="4" id="KW-0520">NAD</keyword>
<evidence type="ECO:0000256" key="3">
    <source>
        <dbReference type="ARBA" id="ARBA00023002"/>
    </source>
</evidence>
<dbReference type="SUPFAM" id="SSF51735">
    <property type="entry name" value="NAD(P)-binding Rossmann-fold domains"/>
    <property type="match status" value="1"/>
</dbReference>
<reference evidence="7" key="1">
    <citation type="submission" date="2015-10" db="EMBL/GenBank/DDBJ databases">
        <authorList>
            <person name="Gilbert D.G."/>
        </authorList>
    </citation>
    <scope>NUCLEOTIDE SEQUENCE</scope>
</reference>
<evidence type="ECO:0000313" key="7">
    <source>
        <dbReference type="EMBL" id="CUS54938.1"/>
    </source>
</evidence>
<dbReference type="PANTHER" id="PTHR42789:SF1">
    <property type="entry name" value="D-ISOMER SPECIFIC 2-HYDROXYACID DEHYDROGENASE FAMILY PROTEIN (AFU_ORTHOLOGUE AFUA_6G10090)"/>
    <property type="match status" value="1"/>
</dbReference>
<name>A0A160TVX0_9ZZZZ</name>
<dbReference type="InterPro" id="IPR050857">
    <property type="entry name" value="D-2-hydroxyacid_DH"/>
</dbReference>
<dbReference type="PROSITE" id="PS00065">
    <property type="entry name" value="D_2_HYDROXYACID_DH_1"/>
    <property type="match status" value="1"/>
</dbReference>
<dbReference type="Gene3D" id="3.40.50.720">
    <property type="entry name" value="NAD(P)-binding Rossmann-like Domain"/>
    <property type="match status" value="2"/>
</dbReference>
<dbReference type="EMBL" id="CZRL01000106">
    <property type="protein sequence ID" value="CUS54938.1"/>
    <property type="molecule type" value="Genomic_DNA"/>
</dbReference>
<evidence type="ECO:0000259" key="5">
    <source>
        <dbReference type="Pfam" id="PF00389"/>
    </source>
</evidence>
<keyword evidence="2" id="KW-0028">Amino-acid biosynthesis</keyword>
<dbReference type="InterPro" id="IPR006140">
    <property type="entry name" value="D-isomer_DH_NAD-bd"/>
</dbReference>
<dbReference type="GO" id="GO:0004617">
    <property type="term" value="F:phosphoglycerate dehydrogenase activity"/>
    <property type="evidence" value="ECO:0007669"/>
    <property type="project" value="UniProtKB-EC"/>
</dbReference>
<dbReference type="EC" id="1.1.1.95" evidence="7"/>
<proteinExistence type="inferred from homology"/>
<feature type="domain" description="D-isomer specific 2-hydroxyacid dehydrogenase catalytic" evidence="5">
    <location>
        <begin position="21"/>
        <end position="314"/>
    </location>
</feature>
<accession>A0A160TVX0</accession>
<evidence type="ECO:0000256" key="1">
    <source>
        <dbReference type="ARBA" id="ARBA00005854"/>
    </source>
</evidence>
<evidence type="ECO:0000256" key="2">
    <source>
        <dbReference type="ARBA" id="ARBA00022605"/>
    </source>
</evidence>
<organism evidence="7">
    <name type="scientific">hydrothermal vent metagenome</name>
    <dbReference type="NCBI Taxonomy" id="652676"/>
    <lineage>
        <taxon>unclassified sequences</taxon>
        <taxon>metagenomes</taxon>
        <taxon>ecological metagenomes</taxon>
    </lineage>
</organism>
<protein>
    <submittedName>
        <fullName evidence="7">D-3-phosphoglycerate dehydrogenase</fullName>
        <ecNumber evidence="7">1.1.1.95</ecNumber>
    </submittedName>
</protein>
<dbReference type="GO" id="GO:0008652">
    <property type="term" value="P:amino acid biosynthetic process"/>
    <property type="evidence" value="ECO:0007669"/>
    <property type="project" value="UniProtKB-KW"/>
</dbReference>
<keyword evidence="3 7" id="KW-0560">Oxidoreductase</keyword>
<dbReference type="AlphaFoldDB" id="A0A160TVX0"/>
<dbReference type="Pfam" id="PF02826">
    <property type="entry name" value="2-Hacid_dh_C"/>
    <property type="match status" value="1"/>
</dbReference>
<gene>
    <name evidence="7" type="ORF">MGWOODY_XGa1928</name>
</gene>
<sequence>MNRQDTIKLAVLDDYQSVALEAADWSLIEPAVTISVFDKHLGDADAVVRALDEFDIIVAMRERTPFPQNVLDRLPRLRLLATTGMRNQAIDLVAARKQGVDVCGTPMLGYPAAEHTWALILALVKQIPAENLSMHRGGWQVSLSTGLQNNTLGILGLGKLGLQVARVGLAFGMKVQAWSANLTPERCAECGVVFASREELFATSDIVTVHLLLSDRTRGLIGATEFQMMKPTAYLVNTSRGPIVQESALITALQAGAIAGAGLDVFDTEPLPQNHALRGLDNAVLTGHTGYVMRENYITGYRGAVEAINAWLNGEPVRLLN</sequence>
<dbReference type="GO" id="GO:0051287">
    <property type="term" value="F:NAD binding"/>
    <property type="evidence" value="ECO:0007669"/>
    <property type="project" value="InterPro"/>
</dbReference>
<dbReference type="PANTHER" id="PTHR42789">
    <property type="entry name" value="D-ISOMER SPECIFIC 2-HYDROXYACID DEHYDROGENASE FAMILY PROTEIN (AFU_ORTHOLOGUE AFUA_6G10090)"/>
    <property type="match status" value="1"/>
</dbReference>
<feature type="domain" description="D-isomer specific 2-hydroxyacid dehydrogenase NAD-binding" evidence="6">
    <location>
        <begin position="118"/>
        <end position="290"/>
    </location>
</feature>
<evidence type="ECO:0000259" key="6">
    <source>
        <dbReference type="Pfam" id="PF02826"/>
    </source>
</evidence>
<dbReference type="InterPro" id="IPR006139">
    <property type="entry name" value="D-isomer_2_OHA_DH_cat_dom"/>
</dbReference>
<comment type="similarity">
    <text evidence="1">Belongs to the D-isomer specific 2-hydroxyacid dehydrogenase family.</text>
</comment>
<evidence type="ECO:0000256" key="4">
    <source>
        <dbReference type="ARBA" id="ARBA00023027"/>
    </source>
</evidence>